<gene>
    <name evidence="2" type="ORF">EYE40_03165</name>
</gene>
<evidence type="ECO:0000259" key="1">
    <source>
        <dbReference type="Pfam" id="PF08937"/>
    </source>
</evidence>
<dbReference type="Pfam" id="PF08937">
    <property type="entry name" value="ThsB_TIR"/>
    <property type="match status" value="1"/>
</dbReference>
<accession>A0A4Q9GSA7</accession>
<dbReference type="SUPFAM" id="SSF52206">
    <property type="entry name" value="Hypothetical protein MTH538"/>
    <property type="match status" value="1"/>
</dbReference>
<name>A0A4Q9GSA7_9MICO</name>
<evidence type="ECO:0000313" key="2">
    <source>
        <dbReference type="EMBL" id="TBN56478.1"/>
    </source>
</evidence>
<dbReference type="InterPro" id="IPR036490">
    <property type="entry name" value="ThsB_TIR-like_sf"/>
</dbReference>
<dbReference type="EMBL" id="SISG01000001">
    <property type="protein sequence ID" value="TBN56478.1"/>
    <property type="molecule type" value="Genomic_DNA"/>
</dbReference>
<dbReference type="Proteomes" id="UP000294194">
    <property type="component" value="Unassembled WGS sequence"/>
</dbReference>
<dbReference type="InterPro" id="IPR015032">
    <property type="entry name" value="ThsB__TIR-like_domain"/>
</dbReference>
<comment type="caution">
    <text evidence="2">The sequence shown here is derived from an EMBL/GenBank/DDBJ whole genome shotgun (WGS) entry which is preliminary data.</text>
</comment>
<dbReference type="Gene3D" id="3.40.50.11200">
    <property type="match status" value="1"/>
</dbReference>
<organism evidence="2 3">
    <name type="scientific">Glaciihabitans arcticus</name>
    <dbReference type="NCBI Taxonomy" id="2668039"/>
    <lineage>
        <taxon>Bacteria</taxon>
        <taxon>Bacillati</taxon>
        <taxon>Actinomycetota</taxon>
        <taxon>Actinomycetes</taxon>
        <taxon>Micrococcales</taxon>
        <taxon>Microbacteriaceae</taxon>
        <taxon>Glaciihabitans</taxon>
    </lineage>
</organism>
<proteinExistence type="predicted"/>
<evidence type="ECO:0000313" key="3">
    <source>
        <dbReference type="Proteomes" id="UP000294194"/>
    </source>
</evidence>
<protein>
    <submittedName>
        <fullName evidence="2">TIR domain-containing protein</fullName>
    </submittedName>
</protein>
<feature type="domain" description="Thoeris protein ThsB TIR-like" evidence="1">
    <location>
        <begin position="6"/>
        <end position="96"/>
    </location>
</feature>
<sequence>MAPRAFISFEMEDQWARNFLSQQAKDKNNLIEFVDYSVKNPWDTSWKTECKIRISRTRGTIVLIGETTWQSDAVLWEIAESNRQGHFIFGIQVSSTATYRVPAGLPSTSVIRWDFDQIVQWLGTWT</sequence>
<reference evidence="3" key="1">
    <citation type="submission" date="2019-02" db="EMBL/GenBank/DDBJ databases">
        <title>Glaciihabitans arcticus sp. nov., a psychrotolerant bacterium isolated from polar soil.</title>
        <authorList>
            <person name="Dahal R.H."/>
        </authorList>
    </citation>
    <scope>NUCLEOTIDE SEQUENCE [LARGE SCALE GENOMIC DNA]</scope>
    <source>
        <strain evidence="3">RP-3-7</strain>
    </source>
</reference>
<dbReference type="RefSeq" id="WP_130980588.1">
    <property type="nucleotide sequence ID" value="NZ_SISG01000001.1"/>
</dbReference>
<keyword evidence="3" id="KW-1185">Reference proteome</keyword>
<dbReference type="AlphaFoldDB" id="A0A4Q9GSA7"/>